<gene>
    <name evidence="6" type="ORF">MSPICULIGERA_LOCUS15252</name>
</gene>
<evidence type="ECO:0008006" key="8">
    <source>
        <dbReference type="Google" id="ProtNLM"/>
    </source>
</evidence>
<dbReference type="GO" id="GO:0016192">
    <property type="term" value="P:vesicle-mediated transport"/>
    <property type="evidence" value="ECO:0007669"/>
    <property type="project" value="InterPro"/>
</dbReference>
<dbReference type="InterPro" id="IPR043988">
    <property type="entry name" value="CCZ1/INTU_longin_2"/>
</dbReference>
<feature type="domain" description="CCZ1/INTU/HSP4 first Longin" evidence="3">
    <location>
        <begin position="34"/>
        <end position="159"/>
    </location>
</feature>
<reference evidence="6" key="1">
    <citation type="submission" date="2023-06" db="EMBL/GenBank/DDBJ databases">
        <authorList>
            <person name="Delattre M."/>
        </authorList>
    </citation>
    <scope>NUCLEOTIDE SEQUENCE</scope>
    <source>
        <strain evidence="6">AF72</strain>
    </source>
</reference>
<protein>
    <recommendedName>
        <fullName evidence="8">CCZ1/INTU/HSP4 first Longin domain-containing protein</fullName>
    </recommendedName>
</protein>
<evidence type="ECO:0000313" key="6">
    <source>
        <dbReference type="EMBL" id="CAJ0576971.1"/>
    </source>
</evidence>
<organism evidence="6 7">
    <name type="scientific">Mesorhabditis spiculigera</name>
    <dbReference type="NCBI Taxonomy" id="96644"/>
    <lineage>
        <taxon>Eukaryota</taxon>
        <taxon>Metazoa</taxon>
        <taxon>Ecdysozoa</taxon>
        <taxon>Nematoda</taxon>
        <taxon>Chromadorea</taxon>
        <taxon>Rhabditida</taxon>
        <taxon>Rhabditina</taxon>
        <taxon>Rhabditomorpha</taxon>
        <taxon>Rhabditoidea</taxon>
        <taxon>Rhabditidae</taxon>
        <taxon>Mesorhabditinae</taxon>
        <taxon>Mesorhabditis</taxon>
    </lineage>
</organism>
<sequence>MLQSPLKYFTGGYGSYATATVHKGALCQVVDLIDFFFVAHPASGRREGEEHKRVMYFYTQPGAPPDLNRQTEVTGFAEAIVNFMNDFTDASLIPEEEFPYRDVVTEKTAQVYVQVENCEFLIGIAFDKKSCKDFEYTIFMPTLRAILLEAYRMFKLFFGPFVDFRNSDEQLFRQRLEYFFGRYFSQLRLFNMPLLNYFIGVDFQPLPGPSFLCIDTLITETKEAFPCVSKALFLYQDKLLYYTVNKADLPCLYRYLTENLLPMSLRAELEPNATRSQGGKFLTGPTDLQTDDPVPAENSPPTVFLTSQDGTSYEEHKLLVYRSLNATVCLFINVDVTRQMMRNIDGFLGAELKKLASQIGEAITSEISELRVSDFHFLYFNPSSLSLRTSFNQSPLIGMSSLGLNPSASQLLPPVPQQVYRIVCETYDRLLDSSEDFGECIVKDSADWWIVIKKVNDRILIILLPPSANLPTLQDAYTRTASWTPYELEAGHLQQVGPPPDSTKYENGRRLHTGVLGAWLYERWPQEDQILREWRQQFCAPWNRRAFSWQTQDLNEAALVISPSRGKGALPPFATSTPSQIDRTLFPIFRSQSPASIVCSLLAPTIDWMYCKMRCAITVLLCTFSYVAAFGGNSHGIQGMGQEETYTDASDTGLPQCGVQGIALFQKVLYQGDVLGLCLDFTSKCVDLPTGWARMIESVYVASEAACYMLYTSENCEGMEMKINHRKVRERRTENLYDNNLAHRHSSIRVCNEYERTHH</sequence>
<dbReference type="Proteomes" id="UP001177023">
    <property type="component" value="Unassembled WGS sequence"/>
</dbReference>
<dbReference type="AlphaFoldDB" id="A0AA36CX54"/>
<dbReference type="Pfam" id="PF19031">
    <property type="entry name" value="Intu_longin_1"/>
    <property type="match status" value="1"/>
</dbReference>
<comment type="similarity">
    <text evidence="1">Belongs to the CCZ1 family.</text>
</comment>
<dbReference type="Pfam" id="PF19033">
    <property type="entry name" value="Intu_longin_3"/>
    <property type="match status" value="1"/>
</dbReference>
<evidence type="ECO:0000313" key="7">
    <source>
        <dbReference type="Proteomes" id="UP001177023"/>
    </source>
</evidence>
<dbReference type="EMBL" id="CATQJA010002648">
    <property type="protein sequence ID" value="CAJ0576971.1"/>
    <property type="molecule type" value="Genomic_DNA"/>
</dbReference>
<evidence type="ECO:0000259" key="4">
    <source>
        <dbReference type="Pfam" id="PF19032"/>
    </source>
</evidence>
<comment type="caution">
    <text evidence="6">The sequence shown here is derived from an EMBL/GenBank/DDBJ whole genome shotgun (WGS) entry which is preliminary data.</text>
</comment>
<evidence type="ECO:0000259" key="5">
    <source>
        <dbReference type="Pfam" id="PF19033"/>
    </source>
</evidence>
<evidence type="ECO:0000259" key="3">
    <source>
        <dbReference type="Pfam" id="PF19031"/>
    </source>
</evidence>
<feature type="domain" description="CCZ1/INTU/HPS4 third Longin" evidence="5">
    <location>
        <begin position="373"/>
        <end position="468"/>
    </location>
</feature>
<dbReference type="InterPro" id="IPR013176">
    <property type="entry name" value="Ccz1"/>
</dbReference>
<evidence type="ECO:0000256" key="2">
    <source>
        <dbReference type="SAM" id="MobiDB-lite"/>
    </source>
</evidence>
<dbReference type="PANTHER" id="PTHR13056">
    <property type="entry name" value="VACUOLAR FUSION PROTEIN CCZ1 HOMOLOG-RELATED"/>
    <property type="match status" value="1"/>
</dbReference>
<dbReference type="PANTHER" id="PTHR13056:SF0">
    <property type="entry name" value="VACUOLAR FUSION PROTEIN CCZ1 HOMOLOG-RELATED"/>
    <property type="match status" value="1"/>
</dbReference>
<dbReference type="Pfam" id="PF19032">
    <property type="entry name" value="Intu_longin_2"/>
    <property type="match status" value="1"/>
</dbReference>
<keyword evidence="7" id="KW-1185">Reference proteome</keyword>
<dbReference type="InterPro" id="IPR043989">
    <property type="entry name" value="CCZ1/INTU/HSP4_longin_3"/>
</dbReference>
<accession>A0AA36CX54</accession>
<dbReference type="InterPro" id="IPR043987">
    <property type="entry name" value="CCZ1/INTU/HSP4_longin_1"/>
</dbReference>
<evidence type="ECO:0000256" key="1">
    <source>
        <dbReference type="ARBA" id="ARBA00005352"/>
    </source>
</evidence>
<feature type="domain" description="CCZ1/INTU second Longin" evidence="4">
    <location>
        <begin position="228"/>
        <end position="339"/>
    </location>
</feature>
<dbReference type="GO" id="GO:0035658">
    <property type="term" value="C:Mon1-Ccz1 complex"/>
    <property type="evidence" value="ECO:0007669"/>
    <property type="project" value="InterPro"/>
</dbReference>
<name>A0AA36CX54_9BILA</name>
<proteinExistence type="inferred from homology"/>
<feature type="non-terminal residue" evidence="6">
    <location>
        <position position="759"/>
    </location>
</feature>
<feature type="region of interest" description="Disordered" evidence="2">
    <location>
        <begin position="275"/>
        <end position="306"/>
    </location>
</feature>